<reference evidence="1 2" key="1">
    <citation type="journal article" date="2010" name="Nature">
        <title>Genome sequence of the palaeopolyploid soybean.</title>
        <authorList>
            <person name="Schmutz J."/>
            <person name="Cannon S.B."/>
            <person name="Schlueter J."/>
            <person name="Ma J."/>
            <person name="Mitros T."/>
            <person name="Nelson W."/>
            <person name="Hyten D.L."/>
            <person name="Song Q."/>
            <person name="Thelen J.J."/>
            <person name="Cheng J."/>
            <person name="Xu D."/>
            <person name="Hellsten U."/>
            <person name="May G.D."/>
            <person name="Yu Y."/>
            <person name="Sakurai T."/>
            <person name="Umezawa T."/>
            <person name="Bhattacharyya M.K."/>
            <person name="Sandhu D."/>
            <person name="Valliyodan B."/>
            <person name="Lindquist E."/>
            <person name="Peto M."/>
            <person name="Grant D."/>
            <person name="Shu S."/>
            <person name="Goodstein D."/>
            <person name="Barry K."/>
            <person name="Futrell-Griggs M."/>
            <person name="Abernathy B."/>
            <person name="Du J."/>
            <person name="Tian Z."/>
            <person name="Zhu L."/>
            <person name="Gill N."/>
            <person name="Joshi T."/>
            <person name="Libault M."/>
            <person name="Sethuraman A."/>
            <person name="Zhang X.-C."/>
            <person name="Shinozaki K."/>
            <person name="Nguyen H.T."/>
            <person name="Wing R.A."/>
            <person name="Cregan P."/>
            <person name="Specht J."/>
            <person name="Grimwood J."/>
            <person name="Rokhsar D."/>
            <person name="Stacey G."/>
            <person name="Shoemaker R.C."/>
            <person name="Jackson S.A."/>
        </authorList>
    </citation>
    <scope>NUCLEOTIDE SEQUENCE [LARGE SCALE GENOMIC DNA]</scope>
    <source>
        <strain evidence="2">cv. Williams 82</strain>
        <tissue evidence="1">Callus</tissue>
    </source>
</reference>
<reference evidence="1" key="3">
    <citation type="submission" date="2018-07" db="EMBL/GenBank/DDBJ databases">
        <title>WGS assembly of Glycine max.</title>
        <authorList>
            <person name="Schmutz J."/>
            <person name="Cannon S."/>
            <person name="Schlueter J."/>
            <person name="Ma J."/>
            <person name="Mitros T."/>
            <person name="Nelson W."/>
            <person name="Hyten D."/>
            <person name="Song Q."/>
            <person name="Thelen J."/>
            <person name="Cheng J."/>
            <person name="Xu D."/>
            <person name="Hellsten U."/>
            <person name="May G."/>
            <person name="Yu Y."/>
            <person name="Sakurai T."/>
            <person name="Umezawa T."/>
            <person name="Bhattacharyya M."/>
            <person name="Sandhu D."/>
            <person name="Valliyodan B."/>
            <person name="Lindquist E."/>
            <person name="Peto M."/>
            <person name="Grant D."/>
            <person name="Shu S."/>
            <person name="Goodstein D."/>
            <person name="Barry K."/>
            <person name="Futrell-Griggs M."/>
            <person name="Abernathy B."/>
            <person name="Du J."/>
            <person name="Tian Z."/>
            <person name="Zhu L."/>
            <person name="Gill N."/>
            <person name="Joshi T."/>
            <person name="Libault M."/>
            <person name="Sethuraman A."/>
            <person name="Zhang X."/>
            <person name="Shinozaki K."/>
            <person name="Nguyen H."/>
            <person name="Wing R."/>
            <person name="Cregan P."/>
            <person name="Specht J."/>
            <person name="Grimwood J."/>
            <person name="Rokhsar D."/>
            <person name="Stacey G."/>
            <person name="Shoemaker R."/>
            <person name="Jackson S."/>
        </authorList>
    </citation>
    <scope>NUCLEOTIDE SEQUENCE</scope>
    <source>
        <tissue evidence="1">Callus</tissue>
    </source>
</reference>
<evidence type="ECO:0000313" key="3">
    <source>
        <dbReference type="Proteomes" id="UP000008827"/>
    </source>
</evidence>
<reference evidence="2" key="2">
    <citation type="submission" date="2018-02" db="UniProtKB">
        <authorList>
            <consortium name="EnsemblPlants"/>
        </authorList>
    </citation>
    <scope>IDENTIFICATION</scope>
    <source>
        <strain evidence="2">Williams 82</strain>
    </source>
</reference>
<evidence type="ECO:0000313" key="2">
    <source>
        <dbReference type="EnsemblPlants" id="KRH56624"/>
    </source>
</evidence>
<dbReference type="InParanoid" id="A0A0R0JPI3"/>
<organism evidence="1">
    <name type="scientific">Glycine max</name>
    <name type="common">Soybean</name>
    <name type="synonym">Glycine hispida</name>
    <dbReference type="NCBI Taxonomy" id="3847"/>
    <lineage>
        <taxon>Eukaryota</taxon>
        <taxon>Viridiplantae</taxon>
        <taxon>Streptophyta</taxon>
        <taxon>Embryophyta</taxon>
        <taxon>Tracheophyta</taxon>
        <taxon>Spermatophyta</taxon>
        <taxon>Magnoliopsida</taxon>
        <taxon>eudicotyledons</taxon>
        <taxon>Gunneridae</taxon>
        <taxon>Pentapetalae</taxon>
        <taxon>rosids</taxon>
        <taxon>fabids</taxon>
        <taxon>Fabales</taxon>
        <taxon>Fabaceae</taxon>
        <taxon>Papilionoideae</taxon>
        <taxon>50 kb inversion clade</taxon>
        <taxon>NPAAA clade</taxon>
        <taxon>indigoferoid/millettioid clade</taxon>
        <taxon>Phaseoleae</taxon>
        <taxon>Glycine</taxon>
        <taxon>Glycine subgen. Soja</taxon>
    </lineage>
</organism>
<dbReference type="AlphaFoldDB" id="A0A0R0JPI3"/>
<evidence type="ECO:0000313" key="1">
    <source>
        <dbReference type="EMBL" id="KRH56624.1"/>
    </source>
</evidence>
<keyword evidence="3" id="KW-1185">Reference proteome</keyword>
<proteinExistence type="predicted"/>
<accession>A0A0R0JPI3</accession>
<sequence length="55" mass="6193">MLKGVMLKGVMLSNLSTIIYEFAIMCPVLLSECSLKLLLRLQIKESGNCYCTTMF</sequence>
<protein>
    <submittedName>
        <fullName evidence="1 2">Uncharacterized protein</fullName>
    </submittedName>
</protein>
<name>A0A0R0JPI3_SOYBN</name>
<dbReference type="Gramene" id="KRH56624">
    <property type="protein sequence ID" value="KRH56624"/>
    <property type="gene ID" value="GLYMA_05G008500"/>
</dbReference>
<dbReference type="EMBL" id="CM000838">
    <property type="protein sequence ID" value="KRH56624.1"/>
    <property type="molecule type" value="Genomic_DNA"/>
</dbReference>
<gene>
    <name evidence="1" type="ORF">GLYMA_05G008500</name>
</gene>
<dbReference type="EnsemblPlants" id="KRH56624">
    <property type="protein sequence ID" value="KRH56624"/>
    <property type="gene ID" value="GLYMA_05G008500"/>
</dbReference>
<dbReference type="Proteomes" id="UP000008827">
    <property type="component" value="Chromosome 5"/>
</dbReference>